<dbReference type="EMBL" id="JAPPUY010000005">
    <property type="protein sequence ID" value="MCY4746977.1"/>
    <property type="molecule type" value="Genomic_DNA"/>
</dbReference>
<sequence length="241" mass="24740">MRHPPTEPELLVAHPMPLLANGLAAVLGPAAAVAADCDAAALLARSAPEVLVTDMPLATAVLTQARPQPGRSFQPWRCVVVSTQAGSWAVHQAMQQGVLAMVQASCSVVELQRAVTAARAGQHFLCAASAALLAEGAVDEPLTRRETEVLHLLCAGLDNKSIALRLTMALGTVKTHVKAILEKLDVSSRTQAVAAAHRRGLALQGEAGGCPLTAVATPAWRSAPPANGGAEGGQLARAFGA</sequence>
<evidence type="ECO:0000313" key="2">
    <source>
        <dbReference type="Proteomes" id="UP001076464"/>
    </source>
</evidence>
<gene>
    <name evidence="1" type="ORF">NYO99_18530</name>
</gene>
<keyword evidence="2" id="KW-1185">Reference proteome</keyword>
<comment type="caution">
    <text evidence="1">The sequence shown here is derived from an EMBL/GenBank/DDBJ whole genome shotgun (WGS) entry which is preliminary data.</text>
</comment>
<evidence type="ECO:0000313" key="1">
    <source>
        <dbReference type="EMBL" id="MCY4746977.1"/>
    </source>
</evidence>
<proteinExistence type="predicted"/>
<accession>A0ACC6CEV1</accession>
<reference evidence="1" key="1">
    <citation type="submission" date="2022-08" db="EMBL/GenBank/DDBJ databases">
        <title>Genome sequencing of Pelomonas sp. UHG3.</title>
        <authorList>
            <person name="So Y."/>
        </authorList>
    </citation>
    <scope>NUCLEOTIDE SEQUENCE</scope>
    <source>
        <strain evidence="1">UHG3</strain>
    </source>
</reference>
<protein>
    <submittedName>
        <fullName evidence="1">Response regulator transcription factor</fullName>
    </submittedName>
</protein>
<organism evidence="1 2">
    <name type="scientific">Roseateles hydrophilus</name>
    <dbReference type="NCBI Taxonomy" id="2975054"/>
    <lineage>
        <taxon>Bacteria</taxon>
        <taxon>Pseudomonadati</taxon>
        <taxon>Pseudomonadota</taxon>
        <taxon>Betaproteobacteria</taxon>
        <taxon>Burkholderiales</taxon>
        <taxon>Sphaerotilaceae</taxon>
        <taxon>Roseateles</taxon>
    </lineage>
</organism>
<name>A0ACC6CEV1_9BURK</name>
<dbReference type="Proteomes" id="UP001076464">
    <property type="component" value="Unassembled WGS sequence"/>
</dbReference>